<keyword evidence="3" id="KW-1185">Reference proteome</keyword>
<organism evidence="2 3">
    <name type="scientific">Allobranchiibius huperziae</name>
    <dbReference type="NCBI Taxonomy" id="1874116"/>
    <lineage>
        <taxon>Bacteria</taxon>
        <taxon>Bacillati</taxon>
        <taxon>Actinomycetota</taxon>
        <taxon>Actinomycetes</taxon>
        <taxon>Micrococcales</taxon>
        <taxon>Dermacoccaceae</taxon>
        <taxon>Allobranchiibius</taxon>
    </lineage>
</organism>
<reference evidence="2 3" key="1">
    <citation type="submission" date="2020-07" db="EMBL/GenBank/DDBJ databases">
        <title>Sequencing the genomes of 1000 actinobacteria strains.</title>
        <authorList>
            <person name="Klenk H.-P."/>
        </authorList>
    </citation>
    <scope>NUCLEOTIDE SEQUENCE [LARGE SCALE GENOMIC DNA]</scope>
    <source>
        <strain evidence="2 3">DSM 29531</strain>
    </source>
</reference>
<accession>A0A853DA91</accession>
<dbReference type="Pfam" id="PF00583">
    <property type="entry name" value="Acetyltransf_1"/>
    <property type="match status" value="1"/>
</dbReference>
<dbReference type="Gene3D" id="3.40.630.30">
    <property type="match status" value="1"/>
</dbReference>
<dbReference type="InterPro" id="IPR025289">
    <property type="entry name" value="DUF4081"/>
</dbReference>
<dbReference type="RefSeq" id="WP_233762839.1">
    <property type="nucleotide sequence ID" value="NZ_JACCFW010000001.1"/>
</dbReference>
<dbReference type="AlphaFoldDB" id="A0A853DA91"/>
<dbReference type="InterPro" id="IPR000182">
    <property type="entry name" value="GNAT_dom"/>
</dbReference>
<dbReference type="CDD" id="cd04301">
    <property type="entry name" value="NAT_SF"/>
    <property type="match status" value="1"/>
</dbReference>
<dbReference type="InterPro" id="IPR016181">
    <property type="entry name" value="Acyl_CoA_acyltransferase"/>
</dbReference>
<protein>
    <recommendedName>
        <fullName evidence="1">N-acetyltransferase domain-containing protein</fullName>
    </recommendedName>
</protein>
<dbReference type="EMBL" id="JACCFW010000001">
    <property type="protein sequence ID" value="NYJ74162.1"/>
    <property type="molecule type" value="Genomic_DNA"/>
</dbReference>
<feature type="domain" description="N-acetyltransferase" evidence="1">
    <location>
        <begin position="139"/>
        <end position="279"/>
    </location>
</feature>
<proteinExistence type="predicted"/>
<dbReference type="PROSITE" id="PS51186">
    <property type="entry name" value="GNAT"/>
    <property type="match status" value="1"/>
</dbReference>
<dbReference type="GO" id="GO:0016747">
    <property type="term" value="F:acyltransferase activity, transferring groups other than amino-acyl groups"/>
    <property type="evidence" value="ECO:0007669"/>
    <property type="project" value="InterPro"/>
</dbReference>
<comment type="caution">
    <text evidence="2">The sequence shown here is derived from an EMBL/GenBank/DDBJ whole genome shotgun (WGS) entry which is preliminary data.</text>
</comment>
<dbReference type="SUPFAM" id="SSF55729">
    <property type="entry name" value="Acyl-CoA N-acyltransferases (Nat)"/>
    <property type="match status" value="1"/>
</dbReference>
<evidence type="ECO:0000313" key="3">
    <source>
        <dbReference type="Proteomes" id="UP000571817"/>
    </source>
</evidence>
<dbReference type="Proteomes" id="UP000571817">
    <property type="component" value="Unassembled WGS sequence"/>
</dbReference>
<evidence type="ECO:0000259" key="1">
    <source>
        <dbReference type="PROSITE" id="PS51186"/>
    </source>
</evidence>
<dbReference type="Pfam" id="PF13312">
    <property type="entry name" value="DUF4081"/>
    <property type="match status" value="1"/>
</dbReference>
<dbReference type="PANTHER" id="PTHR43072:SF54">
    <property type="entry name" value="GCN5-RELATED N-ACETYLTRANSFERASE"/>
    <property type="match status" value="1"/>
</dbReference>
<dbReference type="PANTHER" id="PTHR43072">
    <property type="entry name" value="N-ACETYLTRANSFERASE"/>
    <property type="match status" value="1"/>
</dbReference>
<gene>
    <name evidence="2" type="ORF">HNR15_001125</name>
</gene>
<evidence type="ECO:0000313" key="2">
    <source>
        <dbReference type="EMBL" id="NYJ74162.1"/>
    </source>
</evidence>
<sequence>MLRTSSPARTLGSSDYDAALALCRQDAMGNVFVGARLVEGGPAFASSLLGLGGAELTAMCWVSANVVPISCNDAALDVFAAKLRRYRRRCSSIFGEAEQVLGLWERLEPMWGTARSIRPEQPMMAVTTSPRAVGRPMDPRVRLAREDELDLVMPASAHMFTAEIGYPPYVGSDQDYRRMVRGLIRAGHTYVISEGGRIIFKADVGSLAFGVAQIQGVWVAPQARGHGIAEPAMNAVVQHVQDHLAPDVTLYVNSYNEPALRTYQATGFEEIETFATVIL</sequence>
<name>A0A853DA91_9MICO</name>